<keyword evidence="5" id="KW-1185">Reference proteome</keyword>
<dbReference type="InterPro" id="IPR001789">
    <property type="entry name" value="Sig_transdc_resp-reg_receiver"/>
</dbReference>
<feature type="signal peptide" evidence="2">
    <location>
        <begin position="1"/>
        <end position="17"/>
    </location>
</feature>
<dbReference type="InterPro" id="IPR052048">
    <property type="entry name" value="ST_Response_Regulator"/>
</dbReference>
<evidence type="ECO:0000256" key="1">
    <source>
        <dbReference type="PROSITE-ProRule" id="PRU00169"/>
    </source>
</evidence>
<dbReference type="GO" id="GO:0000160">
    <property type="term" value="P:phosphorelay signal transduction system"/>
    <property type="evidence" value="ECO:0007669"/>
    <property type="project" value="InterPro"/>
</dbReference>
<gene>
    <name evidence="4" type="ORF">JKP88DRAFT_156916</name>
</gene>
<accession>A0A835Z4T2</accession>
<name>A0A835Z4T2_9STRA</name>
<sequence length="135" mass="15249">MTRSSLLVLLIEDYALSAKYMMQALKLCNCEEVVIASSGEEAIHITEKHGPFDVVFVDLVMSGMGGLECMKQLRQMETRNGWRQRFVAMSSDEHLKQDALDAGADEFLYKLAHPVREVGIIIKLVDETKRRDEAS</sequence>
<dbReference type="PANTHER" id="PTHR43228:SF1">
    <property type="entry name" value="TWO-COMPONENT RESPONSE REGULATOR ARR22"/>
    <property type="match status" value="1"/>
</dbReference>
<proteinExistence type="predicted"/>
<dbReference type="Proteomes" id="UP000664859">
    <property type="component" value="Unassembled WGS sequence"/>
</dbReference>
<dbReference type="InterPro" id="IPR011006">
    <property type="entry name" value="CheY-like_superfamily"/>
</dbReference>
<dbReference type="CDD" id="cd17546">
    <property type="entry name" value="REC_hyHK_CKI1_RcsC-like"/>
    <property type="match status" value="1"/>
</dbReference>
<dbReference type="SMART" id="SM00448">
    <property type="entry name" value="REC"/>
    <property type="match status" value="1"/>
</dbReference>
<protein>
    <submittedName>
        <fullName evidence="4">CheY-like superfamily protein</fullName>
    </submittedName>
</protein>
<organism evidence="4 5">
    <name type="scientific">Tribonema minus</name>
    <dbReference type="NCBI Taxonomy" id="303371"/>
    <lineage>
        <taxon>Eukaryota</taxon>
        <taxon>Sar</taxon>
        <taxon>Stramenopiles</taxon>
        <taxon>Ochrophyta</taxon>
        <taxon>PX clade</taxon>
        <taxon>Xanthophyceae</taxon>
        <taxon>Tribonematales</taxon>
        <taxon>Tribonemataceae</taxon>
        <taxon>Tribonema</taxon>
    </lineage>
</organism>
<evidence type="ECO:0000259" key="3">
    <source>
        <dbReference type="PROSITE" id="PS50110"/>
    </source>
</evidence>
<dbReference type="AlphaFoldDB" id="A0A835Z4T2"/>
<comment type="caution">
    <text evidence="4">The sequence shown here is derived from an EMBL/GenBank/DDBJ whole genome shotgun (WGS) entry which is preliminary data.</text>
</comment>
<dbReference type="Gene3D" id="3.40.50.2300">
    <property type="match status" value="1"/>
</dbReference>
<dbReference type="EMBL" id="JAFCMP010000112">
    <property type="protein sequence ID" value="KAG5186448.1"/>
    <property type="molecule type" value="Genomic_DNA"/>
</dbReference>
<feature type="domain" description="Response regulatory" evidence="3">
    <location>
        <begin position="7"/>
        <end position="125"/>
    </location>
</feature>
<evidence type="ECO:0000313" key="5">
    <source>
        <dbReference type="Proteomes" id="UP000664859"/>
    </source>
</evidence>
<feature type="modified residue" description="4-aspartylphosphate" evidence="1">
    <location>
        <position position="58"/>
    </location>
</feature>
<dbReference type="PANTHER" id="PTHR43228">
    <property type="entry name" value="TWO-COMPONENT RESPONSE REGULATOR"/>
    <property type="match status" value="1"/>
</dbReference>
<keyword evidence="2" id="KW-0732">Signal</keyword>
<dbReference type="Pfam" id="PF00072">
    <property type="entry name" value="Response_reg"/>
    <property type="match status" value="1"/>
</dbReference>
<dbReference type="PROSITE" id="PS50110">
    <property type="entry name" value="RESPONSE_REGULATORY"/>
    <property type="match status" value="1"/>
</dbReference>
<dbReference type="SUPFAM" id="SSF52172">
    <property type="entry name" value="CheY-like"/>
    <property type="match status" value="1"/>
</dbReference>
<evidence type="ECO:0000256" key="2">
    <source>
        <dbReference type="SAM" id="SignalP"/>
    </source>
</evidence>
<reference evidence="4" key="1">
    <citation type="submission" date="2021-02" db="EMBL/GenBank/DDBJ databases">
        <title>First Annotated Genome of the Yellow-green Alga Tribonema minus.</title>
        <authorList>
            <person name="Mahan K.M."/>
        </authorList>
    </citation>
    <scope>NUCLEOTIDE SEQUENCE</scope>
    <source>
        <strain evidence="4">UTEX B ZZ1240</strain>
    </source>
</reference>
<evidence type="ECO:0000313" key="4">
    <source>
        <dbReference type="EMBL" id="KAG5186448.1"/>
    </source>
</evidence>
<dbReference type="OrthoDB" id="287671at2759"/>
<feature type="chain" id="PRO_5032498055" evidence="2">
    <location>
        <begin position="18"/>
        <end position="135"/>
    </location>
</feature>
<keyword evidence="1" id="KW-0597">Phosphoprotein</keyword>